<feature type="compositionally biased region" description="Basic and acidic residues" evidence="1">
    <location>
        <begin position="242"/>
        <end position="253"/>
    </location>
</feature>
<organism evidence="3 4">
    <name type="scientific">Arctia plantaginis</name>
    <name type="common">Wood tiger moth</name>
    <name type="synonym">Phalaena plantaginis</name>
    <dbReference type="NCBI Taxonomy" id="874455"/>
    <lineage>
        <taxon>Eukaryota</taxon>
        <taxon>Metazoa</taxon>
        <taxon>Ecdysozoa</taxon>
        <taxon>Arthropoda</taxon>
        <taxon>Hexapoda</taxon>
        <taxon>Insecta</taxon>
        <taxon>Pterygota</taxon>
        <taxon>Neoptera</taxon>
        <taxon>Endopterygota</taxon>
        <taxon>Lepidoptera</taxon>
        <taxon>Glossata</taxon>
        <taxon>Ditrysia</taxon>
        <taxon>Noctuoidea</taxon>
        <taxon>Erebidae</taxon>
        <taxon>Arctiinae</taxon>
        <taxon>Arctia</taxon>
    </lineage>
</organism>
<feature type="signal peptide" evidence="2">
    <location>
        <begin position="1"/>
        <end position="18"/>
    </location>
</feature>
<name>A0A8S1AU64_ARCPL</name>
<feature type="compositionally biased region" description="Basic residues" evidence="1">
    <location>
        <begin position="254"/>
        <end position="277"/>
    </location>
</feature>
<proteinExistence type="predicted"/>
<dbReference type="OrthoDB" id="6084504at2759"/>
<evidence type="ECO:0000256" key="2">
    <source>
        <dbReference type="SAM" id="SignalP"/>
    </source>
</evidence>
<protein>
    <submittedName>
        <fullName evidence="3">Uncharacterized protein</fullName>
    </submittedName>
</protein>
<keyword evidence="2" id="KW-0732">Signal</keyword>
<gene>
    <name evidence="3" type="ORF">APLA_LOCUS12883</name>
</gene>
<evidence type="ECO:0000313" key="3">
    <source>
        <dbReference type="EMBL" id="CAB3249431.1"/>
    </source>
</evidence>
<comment type="caution">
    <text evidence="3">The sequence shown here is derived from an EMBL/GenBank/DDBJ whole genome shotgun (WGS) entry which is preliminary data.</text>
</comment>
<dbReference type="AlphaFoldDB" id="A0A8S1AU64"/>
<feature type="chain" id="PRO_5035908161" evidence="2">
    <location>
        <begin position="19"/>
        <end position="427"/>
    </location>
</feature>
<feature type="region of interest" description="Disordered" evidence="1">
    <location>
        <begin position="85"/>
        <end position="108"/>
    </location>
</feature>
<accession>A0A8S1AU64</accession>
<sequence>MEFLQIALLLLYLGSSQSSVYTNIRETVQSILNSARDADNSLEREPTVQQNALGYFRQQSSEAADNLRARDKADILRKARTIEHRLNNGRDIPPNRQSGDPKIGKEYYHMDPVLNHVKRRSRSSSEKTSSSLEMDDWKEEFNNLWLEKKFEAINTTRHEGDQVNMVAARPWGVPCGDPNQHDMPWGSCMMTSECEPEYRIYRGDYFCGRTLYICCALQYTNYDLYQGFDVSFAETSFETDSEEKKAREKDSRENRKKNKHKQKRKREKERRRRKRKIKKKIRRIVYEIRKILNRSFRNASHHRKKRTIILKKYIKMLKRQYKKDRKSVRDIHIYDMERIDEALQKRLEQIREVNKNFMLNSTFRDILVNGTINKVGARMLAQAYPDLIELLRGRLRRDGGGKVEGQESDGKNDDYQGYDIEYGALYY</sequence>
<reference evidence="3 4" key="1">
    <citation type="submission" date="2020-04" db="EMBL/GenBank/DDBJ databases">
        <authorList>
            <person name="Wallbank WR R."/>
            <person name="Pardo Diaz C."/>
            <person name="Kozak K."/>
            <person name="Martin S."/>
            <person name="Jiggins C."/>
            <person name="Moest M."/>
            <person name="Warren A I."/>
            <person name="Byers J.R.P. K."/>
            <person name="Montejo-Kovacevich G."/>
            <person name="Yen C E."/>
        </authorList>
    </citation>
    <scope>NUCLEOTIDE SEQUENCE [LARGE SCALE GENOMIC DNA]</scope>
</reference>
<feature type="region of interest" description="Disordered" evidence="1">
    <location>
        <begin position="241"/>
        <end position="277"/>
    </location>
</feature>
<dbReference type="EMBL" id="CADEBD010000344">
    <property type="protein sequence ID" value="CAB3249431.1"/>
    <property type="molecule type" value="Genomic_DNA"/>
</dbReference>
<evidence type="ECO:0000313" key="4">
    <source>
        <dbReference type="Proteomes" id="UP000494256"/>
    </source>
</evidence>
<dbReference type="Proteomes" id="UP000494256">
    <property type="component" value="Unassembled WGS sequence"/>
</dbReference>
<evidence type="ECO:0000256" key="1">
    <source>
        <dbReference type="SAM" id="MobiDB-lite"/>
    </source>
</evidence>